<feature type="compositionally biased region" description="Polar residues" evidence="1">
    <location>
        <begin position="219"/>
        <end position="236"/>
    </location>
</feature>
<dbReference type="Proteomes" id="UP000001307">
    <property type="component" value="Unassembled WGS sequence"/>
</dbReference>
<evidence type="ECO:0000313" key="4">
    <source>
        <dbReference type="Proteomes" id="UP000001307"/>
    </source>
</evidence>
<dbReference type="AlphaFoldDB" id="E4XDY9"/>
<keyword evidence="2" id="KW-0472">Membrane</keyword>
<dbReference type="EMBL" id="FN653040">
    <property type="protein sequence ID" value="CBY19378.1"/>
    <property type="molecule type" value="Genomic_DNA"/>
</dbReference>
<accession>E4XDY9</accession>
<protein>
    <submittedName>
        <fullName evidence="3">Uncharacterized protein</fullName>
    </submittedName>
</protein>
<dbReference type="InParanoid" id="E4XDY9"/>
<keyword evidence="2" id="KW-1133">Transmembrane helix</keyword>
<name>E4XDY9_OIKDI</name>
<keyword evidence="4" id="KW-1185">Reference proteome</keyword>
<feature type="region of interest" description="Disordered" evidence="1">
    <location>
        <begin position="187"/>
        <end position="236"/>
    </location>
</feature>
<evidence type="ECO:0000256" key="1">
    <source>
        <dbReference type="SAM" id="MobiDB-lite"/>
    </source>
</evidence>
<feature type="transmembrane region" description="Helical" evidence="2">
    <location>
        <begin position="98"/>
        <end position="118"/>
    </location>
</feature>
<feature type="transmembrane region" description="Helical" evidence="2">
    <location>
        <begin position="43"/>
        <end position="63"/>
    </location>
</feature>
<keyword evidence="2" id="KW-0812">Transmembrane</keyword>
<dbReference type="OrthoDB" id="10331824at2759"/>
<evidence type="ECO:0000256" key="2">
    <source>
        <dbReference type="SAM" id="Phobius"/>
    </source>
</evidence>
<proteinExistence type="predicted"/>
<gene>
    <name evidence="3" type="ORF">GSOID_T00008388001</name>
</gene>
<sequence length="236" mass="26994">MTHEQSSQEDATDLPRRKNCCITITETAAFRASQTWWLQWRGYISKFILWGGIVGICIGYGFLWDRCSAPSTGSSNRDCFDEKTEDARFQECFPCGIWVARWLGLLFLLTLVFCYMFYSVLKQCNCLLYGCWPFIPLTTTPEVEARTSNNQIYPLEEEWQNPSHWGLDLPSYDDALDMPKVDNDAEVNRGVENSAYDQSSLGPPPDYEPPSTETPPNYEANSSENTQPQSNQSWNT</sequence>
<reference evidence="3" key="1">
    <citation type="journal article" date="2010" name="Science">
        <title>Plasticity of animal genome architecture unmasked by rapid evolution of a pelagic tunicate.</title>
        <authorList>
            <person name="Denoeud F."/>
            <person name="Henriet S."/>
            <person name="Mungpakdee S."/>
            <person name="Aury J.M."/>
            <person name="Da Silva C."/>
            <person name="Brinkmann H."/>
            <person name="Mikhaleva J."/>
            <person name="Olsen L.C."/>
            <person name="Jubin C."/>
            <person name="Canestro C."/>
            <person name="Bouquet J.M."/>
            <person name="Danks G."/>
            <person name="Poulain J."/>
            <person name="Campsteijn C."/>
            <person name="Adamski M."/>
            <person name="Cross I."/>
            <person name="Yadetie F."/>
            <person name="Muffato M."/>
            <person name="Louis A."/>
            <person name="Butcher S."/>
            <person name="Tsagkogeorga G."/>
            <person name="Konrad A."/>
            <person name="Singh S."/>
            <person name="Jensen M.F."/>
            <person name="Cong E.H."/>
            <person name="Eikeseth-Otteraa H."/>
            <person name="Noel B."/>
            <person name="Anthouard V."/>
            <person name="Porcel B.M."/>
            <person name="Kachouri-Lafond R."/>
            <person name="Nishino A."/>
            <person name="Ugolini M."/>
            <person name="Chourrout P."/>
            <person name="Nishida H."/>
            <person name="Aasland R."/>
            <person name="Huzurbazar S."/>
            <person name="Westhof E."/>
            <person name="Delsuc F."/>
            <person name="Lehrach H."/>
            <person name="Reinhardt R."/>
            <person name="Weissenbach J."/>
            <person name="Roy S.W."/>
            <person name="Artiguenave F."/>
            <person name="Postlethwait J.H."/>
            <person name="Manak J.R."/>
            <person name="Thompson E.M."/>
            <person name="Jaillon O."/>
            <person name="Du Pasquier L."/>
            <person name="Boudinot P."/>
            <person name="Liberles D.A."/>
            <person name="Volff J.N."/>
            <person name="Philippe H."/>
            <person name="Lenhard B."/>
            <person name="Roest Crollius H."/>
            <person name="Wincker P."/>
            <person name="Chourrout D."/>
        </authorList>
    </citation>
    <scope>NUCLEOTIDE SEQUENCE [LARGE SCALE GENOMIC DNA]</scope>
</reference>
<organism evidence="3">
    <name type="scientific">Oikopleura dioica</name>
    <name type="common">Tunicate</name>
    <dbReference type="NCBI Taxonomy" id="34765"/>
    <lineage>
        <taxon>Eukaryota</taxon>
        <taxon>Metazoa</taxon>
        <taxon>Chordata</taxon>
        <taxon>Tunicata</taxon>
        <taxon>Appendicularia</taxon>
        <taxon>Copelata</taxon>
        <taxon>Oikopleuridae</taxon>
        <taxon>Oikopleura</taxon>
    </lineage>
</organism>
<evidence type="ECO:0000313" key="3">
    <source>
        <dbReference type="EMBL" id="CBY19378.1"/>
    </source>
</evidence>